<reference evidence="2 3" key="2">
    <citation type="journal article" date="2004" name="Nature">
        <title>Finishing the euchromatic sequence of the human genome.</title>
        <authorList>
            <consortium name="International Human Genome Sequencing Consortium"/>
        </authorList>
    </citation>
    <scope>NUCLEOTIDE SEQUENCE [LARGE SCALE GENOMIC DNA]</scope>
</reference>
<dbReference type="PAN-GO" id="V9GZ38">
    <property type="GO annotations" value="0 GO annotations based on evolutionary models"/>
</dbReference>
<evidence type="ECO:0000256" key="1">
    <source>
        <dbReference type="SAM" id="MobiDB-lite"/>
    </source>
</evidence>
<dbReference type="BioMuta" id="ENSG00000273088"/>
<feature type="region of interest" description="Disordered" evidence="1">
    <location>
        <begin position="212"/>
        <end position="241"/>
    </location>
</feature>
<accession>V9GZ38</accession>
<proteinExistence type="predicted"/>
<evidence type="ECO:0000313" key="2">
    <source>
        <dbReference type="Ensembl" id="ENSP00000477381.3"/>
    </source>
</evidence>
<sequence length="251" mass="27516">GRYVPPSSTDRSPYEKSGSRRTRYEESLRTRAVAEDAPSTHYFLPVARGRCVQALRGRKRRTRGVASPRGGYGHLAGALLPPVPAALCWDADVQPSAGLHRVAHHPGRPAWFGSLRVLAHCILPAVGGGGPRRHVPFPFPTQLCPRCTPYSLTPSTRPSIIWRILSLAKDSKQRSSLRFSCASCWLSLHLASSTESVSPPASSSPWLVCTTSTRSPPPCTRQQLQSSHQPRSQARARRETDPECSIKLILC</sequence>
<feature type="compositionally biased region" description="Polar residues" evidence="1">
    <location>
        <begin position="222"/>
        <end position="232"/>
    </location>
</feature>
<dbReference type="Ensembl" id="ENST00000473363.3">
    <property type="protein sequence ID" value="ENSP00000477381.3"/>
    <property type="gene ID" value="ENSG00000273088.2"/>
</dbReference>
<dbReference type="VEuPathDB" id="HostDB:ENSG00000273088"/>
<dbReference type="UCSC" id="uc057lmj.1">
    <property type="organism name" value="human"/>
</dbReference>
<name>V9GZ38_HUMAN</name>
<dbReference type="EMBL" id="AL607067">
    <property type="status" value="NOT_ANNOTATED_CDS"/>
    <property type="molecule type" value="Genomic_DNA"/>
</dbReference>
<reference evidence="2 3" key="3">
    <citation type="journal article" date="2006" name="Nature">
        <title>The DNA sequence and biological annotation of human chromosome 1.</title>
        <authorList>
            <person name="Gregory S.G."/>
            <person name="Barlow K.F."/>
            <person name="McLay K.E."/>
            <person name="Kaul R."/>
            <person name="Swarbreck D."/>
            <person name="Dunham A."/>
            <person name="Scott C.E."/>
            <person name="Howe K.L."/>
            <person name="Woodfine K."/>
            <person name="Spencer C.C."/>
            <person name="Jones M.C."/>
            <person name="Gillson C."/>
            <person name="Searle S."/>
            <person name="Zhou Y."/>
            <person name="Kokocinski F."/>
            <person name="McDonald L."/>
            <person name="Evans R."/>
            <person name="Phillips K."/>
            <person name="Atkinson A."/>
            <person name="Cooper R."/>
            <person name="Jones C."/>
            <person name="Hall R.E."/>
            <person name="Andrews T.D."/>
            <person name="Lloyd C."/>
            <person name="Ainscough R."/>
            <person name="Almeida J.P."/>
            <person name="Ambrose K.D."/>
            <person name="Anderson F."/>
            <person name="Andrew R.W."/>
            <person name="Ashwell R.I."/>
            <person name="Aubin K."/>
            <person name="Babbage A.K."/>
            <person name="Bagguley C.L."/>
            <person name="Bailey J."/>
            <person name="Beasley H."/>
            <person name="Bethel G."/>
            <person name="Bird C.P."/>
            <person name="Bray-Allen S."/>
            <person name="Brown J.Y."/>
            <person name="Brown A.J."/>
            <person name="Buckley D."/>
            <person name="Burton J."/>
            <person name="Bye J."/>
            <person name="Carder C."/>
            <person name="Chapman J.C."/>
            <person name="Clark S.Y."/>
            <person name="Clarke G."/>
            <person name="Clee C."/>
            <person name="Cobley V."/>
            <person name="Collier R.E."/>
            <person name="Corby N."/>
            <person name="Coville G.J."/>
            <person name="Davies J."/>
            <person name="Deadman R."/>
            <person name="Dunn M."/>
            <person name="Earthrowl M."/>
            <person name="Ellington A.G."/>
            <person name="Errington H."/>
            <person name="Frankish A."/>
            <person name="Frankland J."/>
            <person name="French L."/>
            <person name="Garner P."/>
            <person name="Garnett J."/>
            <person name="Gay L."/>
            <person name="Ghori M.R."/>
            <person name="Gibson R."/>
            <person name="Gilby L.M."/>
            <person name="Gillett W."/>
            <person name="Glithero R.J."/>
            <person name="Grafham D.V."/>
            <person name="Griffiths C."/>
            <person name="Griffiths-Jones S."/>
            <person name="Grocock R."/>
            <person name="Hammond S."/>
            <person name="Harrison E.S."/>
            <person name="Hart E."/>
            <person name="Haugen E."/>
            <person name="Heath P.D."/>
            <person name="Holmes S."/>
            <person name="Holt K."/>
            <person name="Howden P.J."/>
            <person name="Hunt A.R."/>
            <person name="Hunt S.E."/>
            <person name="Hunter G."/>
            <person name="Isherwood J."/>
            <person name="James R."/>
            <person name="Johnson C."/>
            <person name="Johnson D."/>
            <person name="Joy A."/>
            <person name="Kay M."/>
            <person name="Kershaw J.K."/>
            <person name="Kibukawa M."/>
            <person name="Kimberley A.M."/>
            <person name="King A."/>
            <person name="Knights A.J."/>
            <person name="Lad H."/>
            <person name="Laird G."/>
            <person name="Lawlor S."/>
            <person name="Leongamornlert D.A."/>
            <person name="Lloyd D.M."/>
            <person name="Loveland J."/>
            <person name="Lovell J."/>
            <person name="Lush M.J."/>
            <person name="Lyne R."/>
            <person name="Martin S."/>
            <person name="Mashreghi-Mohammadi M."/>
            <person name="Matthews L."/>
            <person name="Matthews N.S."/>
            <person name="McLaren S."/>
            <person name="Milne S."/>
            <person name="Mistry S."/>
            <person name="Moore M.J."/>
            <person name="Nickerson T."/>
            <person name="O'Dell C.N."/>
            <person name="Oliver K."/>
            <person name="Palmeiri A."/>
            <person name="Palmer S.A."/>
            <person name="Parker A."/>
            <person name="Patel D."/>
            <person name="Pearce A.V."/>
            <person name="Peck A.I."/>
            <person name="Pelan S."/>
            <person name="Phelps K."/>
            <person name="Phillimore B.J."/>
            <person name="Plumb R."/>
            <person name="Rajan J."/>
            <person name="Raymond C."/>
            <person name="Rouse G."/>
            <person name="Saenphimmachak C."/>
            <person name="Sehra H.K."/>
            <person name="Sheridan E."/>
            <person name="Shownkeen R."/>
            <person name="Sims S."/>
            <person name="Skuce C.D."/>
            <person name="Smith M."/>
            <person name="Steward C."/>
            <person name="Subramanian S."/>
            <person name="Sycamore N."/>
            <person name="Tracey A."/>
            <person name="Tromans A."/>
            <person name="Van Helmond Z."/>
            <person name="Wall M."/>
            <person name="Wallis J.M."/>
            <person name="White S."/>
            <person name="Whitehead S.L."/>
            <person name="Wilkinson J.E."/>
            <person name="Willey D.L."/>
            <person name="Williams H."/>
            <person name="Wilming L."/>
            <person name="Wray P.W."/>
            <person name="Wu Z."/>
            <person name="Coulson A."/>
            <person name="Vaudin M."/>
            <person name="Sulston J.E."/>
            <person name="Durbin R."/>
            <person name="Hubbard T."/>
            <person name="Wooster R."/>
            <person name="Dunham I."/>
            <person name="Carter N.P."/>
            <person name="McVean G."/>
            <person name="Ross M.T."/>
            <person name="Harrow J."/>
            <person name="Olson M.V."/>
            <person name="Beck S."/>
            <person name="Rogers J."/>
            <person name="Bentley D.R."/>
            <person name="Banerjee R."/>
            <person name="Bryant S.P."/>
            <person name="Burford D.C."/>
            <person name="Burrill W.D."/>
            <person name="Clegg S.M."/>
            <person name="Dhami P."/>
            <person name="Dovey O."/>
            <person name="Faulkner L.M."/>
            <person name="Gribble S.M."/>
            <person name="Langford C.F."/>
            <person name="Pandian R.D."/>
            <person name="Porter K.M."/>
            <person name="Prigmore E."/>
        </authorList>
    </citation>
    <scope>NUCLEOTIDE SEQUENCE [LARGE SCALE GENOMIC DNA]</scope>
</reference>
<evidence type="ECO:0000313" key="3">
    <source>
        <dbReference type="Proteomes" id="UP000005640"/>
    </source>
</evidence>
<reference evidence="2 3" key="1">
    <citation type="journal article" date="2001" name="Nature">
        <title>Initial sequencing and analysis of the human genome.</title>
        <authorList>
            <consortium name="International Human Genome Sequencing Consortium"/>
            <person name="Lander E.S."/>
            <person name="Linton L.M."/>
            <person name="Birren B."/>
            <person name="Nusbaum C."/>
            <person name="Zody M.C."/>
            <person name="Baldwin J."/>
            <person name="Devon K."/>
            <person name="Dewar K."/>
            <person name="Doyle M."/>
            <person name="FitzHugh W."/>
            <person name="Funke R."/>
            <person name="Gage D."/>
            <person name="Harris K."/>
            <person name="Heaford A."/>
            <person name="Howland J."/>
            <person name="Kann L."/>
            <person name="Lehoczky J."/>
            <person name="LeVine R."/>
            <person name="McEwan P."/>
            <person name="McKernan K."/>
            <person name="Meldrim J."/>
            <person name="Mesirov J.P."/>
            <person name="Miranda C."/>
            <person name="Morris W."/>
            <person name="Naylor J."/>
            <person name="Raymond C."/>
            <person name="Rosetti M."/>
            <person name="Santos R."/>
            <person name="Sheridan A."/>
            <person name="Sougnez C."/>
            <person name="Stange-Thomann N."/>
            <person name="Stojanovic N."/>
            <person name="Subramanian A."/>
            <person name="Wyman D."/>
            <person name="Rogers J."/>
            <person name="Sulston J."/>
            <person name="Ainscough R."/>
            <person name="Beck S."/>
            <person name="Bentley D."/>
            <person name="Burton J."/>
            <person name="Clee C."/>
            <person name="Carter N."/>
            <person name="Coulson A."/>
            <person name="Deadman R."/>
            <person name="Deloukas P."/>
            <person name="Dunham A."/>
            <person name="Dunham I."/>
            <person name="Durbin R."/>
            <person name="French L."/>
            <person name="Grafham D."/>
            <person name="Gregory S."/>
            <person name="Hubbard T."/>
            <person name="Humphray S."/>
            <person name="Hunt A."/>
            <person name="Jones M."/>
            <person name="Lloyd C."/>
            <person name="McMurray A."/>
            <person name="Matthews L."/>
            <person name="Mercer S."/>
            <person name="Milne S."/>
            <person name="Mullikin J.C."/>
            <person name="Mungall A."/>
            <person name="Plumb R."/>
            <person name="Ross M."/>
            <person name="Shownkeen R."/>
            <person name="Sims S."/>
            <person name="Waterston R.H."/>
            <person name="Wilson R.K."/>
            <person name="Hillier L.W."/>
            <person name="McPherson J.D."/>
            <person name="Marra M.A."/>
            <person name="Mardis E.R."/>
            <person name="Fulton L.A."/>
            <person name="Chinwalla A.T."/>
            <person name="Pepin K.H."/>
            <person name="Gish W.R."/>
            <person name="Chissoe S.L."/>
            <person name="Wendl M.C."/>
            <person name="Delehaunty K.D."/>
            <person name="Miner T.L."/>
            <person name="Delehaunty A."/>
            <person name="Kramer J.B."/>
            <person name="Cook L.L."/>
            <person name="Fulton R.S."/>
            <person name="Johnson D.L."/>
            <person name="Minx P.J."/>
            <person name="Clifton S.W."/>
            <person name="Hawkins T."/>
            <person name="Branscomb E."/>
            <person name="Predki P."/>
            <person name="Richardson P."/>
            <person name="Wenning S."/>
            <person name="Slezak T."/>
            <person name="Doggett N."/>
            <person name="Cheng J.F."/>
            <person name="Olsen A."/>
            <person name="Lucas S."/>
            <person name="Elkin C."/>
            <person name="Uberbacher E."/>
            <person name="Frazier M."/>
            <person name="Gibbs R.A."/>
            <person name="Muzny D.M."/>
            <person name="Scherer S.E."/>
            <person name="Bouck J.B."/>
            <person name="Sodergren E.J."/>
            <person name="Worley K.C."/>
            <person name="Rives C.M."/>
            <person name="Gorrell J.H."/>
            <person name="Metzker M.L."/>
            <person name="Naylor S.L."/>
            <person name="Kucherlapati R.S."/>
            <person name="Nelson D.L."/>
            <person name="Weinstock G.M."/>
            <person name="Sakaki Y."/>
            <person name="Fujiyama A."/>
            <person name="Hattori M."/>
            <person name="Yada T."/>
            <person name="Toyoda A."/>
            <person name="Itoh T."/>
            <person name="Kawagoe C."/>
            <person name="Watanabe H."/>
            <person name="Totoki Y."/>
            <person name="Taylor T."/>
            <person name="Weissenbach J."/>
            <person name="Heilig R."/>
            <person name="Saurin W."/>
            <person name="Artiguenave F."/>
            <person name="Brottier P."/>
            <person name="Bruls T."/>
            <person name="Pelletier E."/>
            <person name="Robert C."/>
            <person name="Wincker P."/>
            <person name="Smith D.R."/>
            <person name="Doucette-Stamm L."/>
            <person name="Rubenfield M."/>
            <person name="Weinstock K."/>
            <person name="Lee H.M."/>
            <person name="Dubois J."/>
            <person name="Rosenthal A."/>
            <person name="Platzer M."/>
            <person name="Nyakatura G."/>
            <person name="Taudien S."/>
            <person name="Rump A."/>
            <person name="Yang H."/>
            <person name="Yu J."/>
            <person name="Wang J."/>
            <person name="Huang G."/>
            <person name="Gu J."/>
            <person name="Hood L."/>
            <person name="Rowen L."/>
            <person name="Madan A."/>
            <person name="Qin S."/>
            <person name="Davis R.W."/>
            <person name="Federspiel N.A."/>
            <person name="Abola A.P."/>
            <person name="Proctor M.J."/>
            <person name="Myers R.M."/>
            <person name="Schmutz J."/>
            <person name="Dickson M."/>
            <person name="Grimwood J."/>
            <person name="Cox D.R."/>
            <person name="Olson M.V."/>
            <person name="Kaul R."/>
            <person name="Raymond C."/>
            <person name="Shimizu N."/>
            <person name="Kawasaki K."/>
            <person name="Minoshima S."/>
            <person name="Evans G.A."/>
            <person name="Athanasiou M."/>
            <person name="Schultz R."/>
            <person name="Roe B.A."/>
            <person name="Chen F."/>
            <person name="Pan H."/>
            <person name="Ramser J."/>
            <person name="Lehrach H."/>
            <person name="Reinhardt R."/>
            <person name="McCombie W.R."/>
            <person name="de la Bastide M."/>
            <person name="Dedhia N."/>
            <person name="Blocker H."/>
            <person name="Hornischer K."/>
            <person name="Nordsiek G."/>
            <person name="Agarwala R."/>
            <person name="Aravind L."/>
            <person name="Bailey J.A."/>
            <person name="Bateman A."/>
            <person name="Batzoglou S."/>
            <person name="Birney E."/>
            <person name="Bork P."/>
            <person name="Brown D.G."/>
            <person name="Burge C.B."/>
            <person name="Cerutti L."/>
            <person name="Chen H.C."/>
            <person name="Church D."/>
            <person name="Clamp M."/>
            <person name="Copley R.R."/>
            <person name="Doerks T."/>
            <person name="Eddy S.R."/>
            <person name="Eichler E.E."/>
            <person name="Furey T.S."/>
            <person name="Galagan J."/>
            <person name="Gilbert J.G."/>
            <person name="Harmon C."/>
            <person name="Hayashizaki Y."/>
            <person name="Haussler D."/>
            <person name="Hermjakob H."/>
            <person name="Hokamp K."/>
            <person name="Jang W."/>
            <person name="Johnson L.S."/>
            <person name="Jones T.A."/>
            <person name="Kasif S."/>
            <person name="Kaspryzk A."/>
            <person name="Kennedy S."/>
            <person name="Kent W.J."/>
            <person name="Kitts P."/>
            <person name="Koonin E.V."/>
            <person name="Korf I."/>
            <person name="Kulp D."/>
            <person name="Lancet D."/>
            <person name="Lowe T.M."/>
            <person name="McLysaght A."/>
            <person name="Mikkelsen T."/>
            <person name="Moran J.V."/>
            <person name="Mulder N."/>
            <person name="Pollara V.J."/>
            <person name="Ponting C.P."/>
            <person name="Schuler G."/>
            <person name="Schultz J."/>
            <person name="Slater G."/>
            <person name="Smit A.F."/>
            <person name="Stupka E."/>
            <person name="Szustakowski J."/>
            <person name="Thierry-Mieg D."/>
            <person name="Thierry-Mieg J."/>
            <person name="Wagner L."/>
            <person name="Wallis J."/>
            <person name="Wheeler R."/>
            <person name="Williams A."/>
            <person name="Wolf Y.I."/>
            <person name="Wolfe K.H."/>
            <person name="Yang S.P."/>
            <person name="Yeh R.F."/>
            <person name="Collins F."/>
            <person name="Guyer M.S."/>
            <person name="Peterson J."/>
            <person name="Felsenfeld A."/>
            <person name="Wetterstrand K.A."/>
            <person name="Patrinos A."/>
            <person name="Morgan M.J."/>
            <person name="de Jong P."/>
            <person name="Catanese J.J."/>
            <person name="Osoegawa K."/>
            <person name="Shizuya H."/>
            <person name="Choi S."/>
            <person name="Chen Y.J."/>
        </authorList>
    </citation>
    <scope>NUCLEOTIDE SEQUENCE [LARGE SCALE GENOMIC DNA]</scope>
</reference>
<dbReference type="EMBL" id="AL713999">
    <property type="status" value="NOT_ANNOTATED_CDS"/>
    <property type="molecule type" value="Genomic_DNA"/>
</dbReference>
<reference evidence="2" key="5">
    <citation type="submission" date="2025-09" db="UniProtKB">
        <authorList>
            <consortium name="Ensembl"/>
        </authorList>
    </citation>
    <scope>IDENTIFICATION</scope>
</reference>
<dbReference type="HOGENOM" id="CLU_3416306_0_0_1"/>
<reference evidence="2" key="4">
    <citation type="submission" date="2025-08" db="UniProtKB">
        <authorList>
            <consortium name="Ensembl"/>
        </authorList>
    </citation>
    <scope>IDENTIFICATION</scope>
</reference>
<dbReference type="EMBL" id="AC234582">
    <property type="status" value="NOT_ANNOTATED_CDS"/>
    <property type="molecule type" value="Genomic_DNA"/>
</dbReference>
<organism evidence="2 3">
    <name type="scientific">Homo sapiens</name>
    <name type="common">Human</name>
    <dbReference type="NCBI Taxonomy" id="9606"/>
    <lineage>
        <taxon>Eukaryota</taxon>
        <taxon>Metazoa</taxon>
        <taxon>Chordata</taxon>
        <taxon>Craniata</taxon>
        <taxon>Vertebrata</taxon>
        <taxon>Euteleostomi</taxon>
        <taxon>Mammalia</taxon>
        <taxon>Eutheria</taxon>
        <taxon>Euarchontoglires</taxon>
        <taxon>Primates</taxon>
        <taxon>Haplorrhini</taxon>
        <taxon>Catarrhini</taxon>
        <taxon>Hominidae</taxon>
        <taxon>Homo</taxon>
    </lineage>
</organism>
<dbReference type="Bgee" id="ENSG00000273088">
    <property type="expression patterns" value="Expressed in thymus and 88 other cell types or tissues"/>
</dbReference>
<dbReference type="Proteomes" id="UP000005640">
    <property type="component" value="Chromosome 1"/>
</dbReference>
<protein>
    <submittedName>
        <fullName evidence="2">Uncharacterized protein</fullName>
    </submittedName>
</protein>
<feature type="region of interest" description="Disordered" evidence="1">
    <location>
        <begin position="1"/>
        <end position="30"/>
    </location>
</feature>
<dbReference type="MassIVE" id="V9GZ38"/>
<keyword evidence="3" id="KW-1185">Reference proteome</keyword>
<dbReference type="GeneCards" id="ENSG00000273088"/>
<dbReference type="AlphaFoldDB" id="V9GZ38"/>
<feature type="non-terminal residue" evidence="2">
    <location>
        <position position="1"/>
    </location>
</feature>
<feature type="compositionally biased region" description="Basic and acidic residues" evidence="1">
    <location>
        <begin position="12"/>
        <end position="30"/>
    </location>
</feature>
<feature type="compositionally biased region" description="Polar residues" evidence="1">
    <location>
        <begin position="1"/>
        <end position="11"/>
    </location>
</feature>
<feature type="non-terminal residue" evidence="2">
    <location>
        <position position="251"/>
    </location>
</feature>